<evidence type="ECO:0000256" key="8">
    <source>
        <dbReference type="ARBA" id="ARBA00022951"/>
    </source>
</evidence>
<evidence type="ECO:0000256" key="6">
    <source>
        <dbReference type="ARBA" id="ARBA00022737"/>
    </source>
</evidence>
<dbReference type="InterPro" id="IPR005821">
    <property type="entry name" value="Ion_trans_dom"/>
</dbReference>
<protein>
    <recommendedName>
        <fullName evidence="20">Ryanodine receptor 2b (cardiac)</fullName>
    </recommendedName>
</protein>
<keyword evidence="5 15" id="KW-0812">Transmembrane</keyword>
<dbReference type="Proteomes" id="UP000007875">
    <property type="component" value="Unassembled WGS sequence"/>
</dbReference>
<feature type="region of interest" description="Disordered" evidence="14">
    <location>
        <begin position="1682"/>
        <end position="1701"/>
    </location>
</feature>
<dbReference type="InterPro" id="IPR014821">
    <property type="entry name" value="Ins145_P3_rcpt"/>
</dbReference>
<comment type="subcellular location">
    <subcellularLocation>
        <location evidence="1">Sarcoplasmic reticulum membrane</location>
        <topology evidence="1">Multi-pass membrane protein</topology>
    </subcellularLocation>
</comment>
<dbReference type="InterPro" id="IPR013662">
    <property type="entry name" value="RIH_assoc-dom"/>
</dbReference>
<dbReference type="Gene3D" id="1.10.238.10">
    <property type="entry name" value="EF-hand"/>
    <property type="match status" value="1"/>
</dbReference>
<feature type="transmembrane region" description="Helical" evidence="15">
    <location>
        <begin position="4745"/>
        <end position="4764"/>
    </location>
</feature>
<keyword evidence="7" id="KW-0106">Calcium</keyword>
<dbReference type="GO" id="GO:0005790">
    <property type="term" value="C:smooth endoplasmic reticulum"/>
    <property type="evidence" value="ECO:0007669"/>
    <property type="project" value="TreeGrafter"/>
</dbReference>
<dbReference type="SUPFAM" id="SSF82109">
    <property type="entry name" value="MIR domain"/>
    <property type="match status" value="2"/>
</dbReference>
<dbReference type="Pfam" id="PF02026">
    <property type="entry name" value="RyR"/>
    <property type="match status" value="4"/>
</dbReference>
<reference evidence="18" key="2">
    <citation type="submission" date="2025-08" db="UniProtKB">
        <authorList>
            <consortium name="Ensembl"/>
        </authorList>
    </citation>
    <scope>IDENTIFICATION</scope>
</reference>
<dbReference type="GO" id="GO:0005219">
    <property type="term" value="F:ryanodine-sensitive calcium-release channel activity"/>
    <property type="evidence" value="ECO:0007669"/>
    <property type="project" value="InterPro"/>
</dbReference>
<dbReference type="GO" id="GO:0033017">
    <property type="term" value="C:sarcoplasmic reticulum membrane"/>
    <property type="evidence" value="ECO:0007669"/>
    <property type="project" value="UniProtKB-SubCell"/>
</dbReference>
<evidence type="ECO:0000256" key="2">
    <source>
        <dbReference type="ARBA" id="ARBA00022448"/>
    </source>
</evidence>
<dbReference type="GeneTree" id="ENSGT00940000168850"/>
<dbReference type="Pfam" id="PF02815">
    <property type="entry name" value="MIR"/>
    <property type="match status" value="1"/>
</dbReference>
<dbReference type="InterPro" id="IPR013333">
    <property type="entry name" value="Ryan_recept"/>
</dbReference>
<dbReference type="PANTHER" id="PTHR46399:SF8">
    <property type="entry name" value="B30.2_SPRY DOMAIN-CONTAINING PROTEIN"/>
    <property type="match status" value="1"/>
</dbReference>
<reference evidence="19" key="1">
    <citation type="submission" date="2003-08" db="EMBL/GenBank/DDBJ databases">
        <authorList>
            <person name="Birren B."/>
            <person name="Nusbaum C."/>
            <person name="Abebe A."/>
            <person name="Abouelleil A."/>
            <person name="Adekoya E."/>
            <person name="Ait-zahra M."/>
            <person name="Allen N."/>
            <person name="Allen T."/>
            <person name="An P."/>
            <person name="Anderson M."/>
            <person name="Anderson S."/>
            <person name="Arachchi H."/>
            <person name="Armbruster J."/>
            <person name="Bachantsang P."/>
            <person name="Baldwin J."/>
            <person name="Barry A."/>
            <person name="Bayul T."/>
            <person name="Blitshsteyn B."/>
            <person name="Bloom T."/>
            <person name="Blye J."/>
            <person name="Boguslavskiy L."/>
            <person name="Borowsky M."/>
            <person name="Boukhgalter B."/>
            <person name="Brunache A."/>
            <person name="Butler J."/>
            <person name="Calixte N."/>
            <person name="Calvo S."/>
            <person name="Camarata J."/>
            <person name="Campo K."/>
            <person name="Chang J."/>
            <person name="Cheshatsang Y."/>
            <person name="Citroen M."/>
            <person name="Collymore A."/>
            <person name="Considine T."/>
            <person name="Cook A."/>
            <person name="Cooke P."/>
            <person name="Corum B."/>
            <person name="Cuomo C."/>
            <person name="David R."/>
            <person name="Dawoe T."/>
            <person name="Degray S."/>
            <person name="Dodge S."/>
            <person name="Dooley K."/>
            <person name="Dorje P."/>
            <person name="Dorjee K."/>
            <person name="Dorris L."/>
            <person name="Duffey N."/>
            <person name="Dupes A."/>
            <person name="Elkins T."/>
            <person name="Engels R."/>
            <person name="Erickson J."/>
            <person name="Farina A."/>
            <person name="Faro S."/>
            <person name="Ferreira P."/>
            <person name="Fischer H."/>
            <person name="Fitzgerald M."/>
            <person name="Foley K."/>
            <person name="Gage D."/>
            <person name="Galagan J."/>
            <person name="Gearin G."/>
            <person name="Gnerre S."/>
            <person name="Gnirke A."/>
            <person name="Goyette A."/>
            <person name="Graham J."/>
            <person name="Grandbois E."/>
            <person name="Gyaltsen K."/>
            <person name="Hafez N."/>
            <person name="Hagopian D."/>
            <person name="Hagos B."/>
            <person name="Hall J."/>
            <person name="Hatcher B."/>
            <person name="Heller A."/>
            <person name="Higgins H."/>
            <person name="Honan T."/>
            <person name="Horn A."/>
            <person name="Houde N."/>
            <person name="Hughes L."/>
            <person name="Hulme W."/>
            <person name="Husby E."/>
            <person name="Iliev I."/>
            <person name="Jaffe D."/>
            <person name="Jones C."/>
            <person name="Kamal M."/>
            <person name="Kamat A."/>
            <person name="Kamvysselis M."/>
            <person name="Karlsson E."/>
            <person name="Kells C."/>
            <person name="Kieu A."/>
            <person name="Kisner P."/>
            <person name="Kodira C."/>
            <person name="Kulbokas E."/>
            <person name="Labutti K."/>
            <person name="Lama D."/>
            <person name="Landers T."/>
            <person name="Leger J."/>
            <person name="Levine S."/>
            <person name="Lewis D."/>
            <person name="Lewis T."/>
            <person name="Lindblad-toh K."/>
            <person name="Liu X."/>
            <person name="Lokyitsang T."/>
            <person name="Lokyitsang Y."/>
            <person name="Lucien O."/>
            <person name="Lui A."/>
            <person name="Ma L.J."/>
            <person name="Mabbitt R."/>
            <person name="Macdonald J."/>
            <person name="Maclean C."/>
            <person name="Major J."/>
            <person name="Manning J."/>
            <person name="Marabella R."/>
            <person name="Maru K."/>
            <person name="Matthews C."/>
            <person name="Mauceli E."/>
            <person name="Mccarthy M."/>
            <person name="Mcdonough S."/>
            <person name="Mcghee T."/>
            <person name="Meldrim J."/>
            <person name="Meneus L."/>
            <person name="Mesirov J."/>
            <person name="Mihalev A."/>
            <person name="Mihova T."/>
            <person name="Mikkelsen T."/>
            <person name="Mlenga V."/>
            <person name="Moru K."/>
            <person name="Mozes J."/>
            <person name="Mulrain L."/>
            <person name="Munson G."/>
            <person name="Naylor J."/>
            <person name="Newes C."/>
            <person name="Nguyen C."/>
            <person name="Nguyen N."/>
            <person name="Nguyen T."/>
            <person name="Nicol R."/>
            <person name="Nielsen C."/>
            <person name="Nizzari M."/>
            <person name="Norbu C."/>
            <person name="Norbu N."/>
            <person name="O'donnell P."/>
            <person name="Okoawo O."/>
            <person name="O'leary S."/>
            <person name="Omotosho B."/>
            <person name="O'neill K."/>
            <person name="Osman S."/>
            <person name="Parker S."/>
            <person name="Perrin D."/>
            <person name="Phunkhang P."/>
            <person name="Piqani B."/>
            <person name="Purcell S."/>
            <person name="Rachupka T."/>
            <person name="Ramasamy U."/>
            <person name="Rameau R."/>
            <person name="Ray V."/>
            <person name="Raymond C."/>
            <person name="Retta R."/>
            <person name="Richardson S."/>
            <person name="Rise C."/>
            <person name="Rodriguez J."/>
            <person name="Rogers J."/>
            <person name="Rogov P."/>
            <person name="Rutman M."/>
            <person name="Schupbach R."/>
            <person name="Seaman C."/>
            <person name="Settipalli S."/>
            <person name="Sharpe T."/>
            <person name="Sheridan J."/>
            <person name="Sherpa N."/>
            <person name="Shi J."/>
            <person name="Smirnov S."/>
            <person name="Smith C."/>
            <person name="Sougnez C."/>
            <person name="Spencer B."/>
            <person name="Stalker J."/>
            <person name="Stange-thomann N."/>
            <person name="Stavropoulos S."/>
            <person name="Stetson K."/>
            <person name="Stone C."/>
            <person name="Stone S."/>
            <person name="Stubbs M."/>
            <person name="Talamas J."/>
            <person name="Tchuinga P."/>
            <person name="Tenzing P."/>
            <person name="Tesfaye S."/>
            <person name="Theodore J."/>
            <person name="Thoulutsang Y."/>
            <person name="Topham K."/>
            <person name="Towey S."/>
            <person name="Tsamla T."/>
            <person name="Tsomo N."/>
            <person name="Vallee D."/>
            <person name="Vassiliev H."/>
            <person name="Venkataraman V."/>
            <person name="Vinson J."/>
            <person name="Vo A."/>
            <person name="Wade C."/>
            <person name="Wang S."/>
            <person name="Wangchuk T."/>
            <person name="Wangdi T."/>
            <person name="Whittaker C."/>
            <person name="Wilkinson J."/>
            <person name="Wu Y."/>
            <person name="Wyman D."/>
            <person name="Yadav S."/>
            <person name="Yang S."/>
            <person name="Yang X."/>
            <person name="Yeager S."/>
            <person name="Yee E."/>
            <person name="Young G."/>
            <person name="Zainoun J."/>
            <person name="Zembeck L."/>
            <person name="Zimmer A."/>
            <person name="Zody M."/>
            <person name="Lander E."/>
        </authorList>
    </citation>
    <scope>NUCLEOTIDE SEQUENCE [LARGE SCALE GENOMIC DNA]</scope>
</reference>
<evidence type="ECO:0000313" key="18">
    <source>
        <dbReference type="Ensembl" id="ENSCSAVP00000001524.1"/>
    </source>
</evidence>
<evidence type="ECO:0000259" key="17">
    <source>
        <dbReference type="PROSITE" id="PS50919"/>
    </source>
</evidence>
<dbReference type="PANTHER" id="PTHR46399">
    <property type="entry name" value="B30.2/SPRY DOMAIN-CONTAINING PROTEIN"/>
    <property type="match status" value="1"/>
</dbReference>
<organism evidence="18 19">
    <name type="scientific">Ciona savignyi</name>
    <name type="common">Pacific transparent sea squirt</name>
    <dbReference type="NCBI Taxonomy" id="51511"/>
    <lineage>
        <taxon>Eukaryota</taxon>
        <taxon>Metazoa</taxon>
        <taxon>Chordata</taxon>
        <taxon>Tunicata</taxon>
        <taxon>Ascidiacea</taxon>
        <taxon>Phlebobranchia</taxon>
        <taxon>Cionidae</taxon>
        <taxon>Ciona</taxon>
    </lineage>
</organism>
<evidence type="ECO:0000256" key="5">
    <source>
        <dbReference type="ARBA" id="ARBA00022692"/>
    </source>
</evidence>
<evidence type="ECO:0000256" key="14">
    <source>
        <dbReference type="SAM" id="MobiDB-lite"/>
    </source>
</evidence>
<feature type="region of interest" description="Disordered" evidence="14">
    <location>
        <begin position="4389"/>
        <end position="4414"/>
    </location>
</feature>
<dbReference type="SUPFAM" id="SSF47473">
    <property type="entry name" value="EF-hand"/>
    <property type="match status" value="1"/>
</dbReference>
<feature type="domain" description="B30.2/SPRY" evidence="16">
    <location>
        <begin position="587"/>
        <end position="802"/>
    </location>
</feature>
<feature type="domain" description="B30.2/SPRY" evidence="16">
    <location>
        <begin position="1021"/>
        <end position="1216"/>
    </location>
</feature>
<accession>H2Y876</accession>
<dbReference type="Gene3D" id="1.10.287.70">
    <property type="match status" value="1"/>
</dbReference>
<dbReference type="InterPro" id="IPR011992">
    <property type="entry name" value="EF-hand-dom_pair"/>
</dbReference>
<dbReference type="InterPro" id="IPR035761">
    <property type="entry name" value="SPRY1_RyR"/>
</dbReference>
<evidence type="ECO:0000256" key="4">
    <source>
        <dbReference type="ARBA" id="ARBA00022673"/>
    </source>
</evidence>
<dbReference type="GO" id="GO:0006941">
    <property type="term" value="P:striated muscle contraction"/>
    <property type="evidence" value="ECO:0007669"/>
    <property type="project" value="TreeGrafter"/>
</dbReference>
<keyword evidence="11 15" id="KW-0472">Membrane</keyword>
<keyword evidence="19" id="KW-1185">Reference proteome</keyword>
<evidence type="ECO:0000256" key="13">
    <source>
        <dbReference type="ARBA" id="ARBA00023303"/>
    </source>
</evidence>
<feature type="domain" description="MIR" evidence="17">
    <location>
        <begin position="96"/>
        <end position="151"/>
    </location>
</feature>
<feature type="transmembrane region" description="Helical" evidence="15">
    <location>
        <begin position="4357"/>
        <end position="4376"/>
    </location>
</feature>
<feature type="transmembrane region" description="Helical" evidence="15">
    <location>
        <begin position="4556"/>
        <end position="4576"/>
    </location>
</feature>
<evidence type="ECO:0000256" key="7">
    <source>
        <dbReference type="ARBA" id="ARBA00022837"/>
    </source>
</evidence>
<evidence type="ECO:0000256" key="3">
    <source>
        <dbReference type="ARBA" id="ARBA00022568"/>
    </source>
</evidence>
<dbReference type="CDD" id="cd23278">
    <property type="entry name" value="beta-trefoil_MIR_RyR"/>
    <property type="match status" value="1"/>
</dbReference>
<keyword evidence="10" id="KW-0406">Ion transport</keyword>
<keyword evidence="13" id="KW-0407">Ion channel</keyword>
<dbReference type="Pfam" id="PF21119">
    <property type="entry name" value="RYDR_Jsol"/>
    <property type="match status" value="1"/>
</dbReference>
<proteinExistence type="predicted"/>
<dbReference type="PROSITE" id="PS50919">
    <property type="entry name" value="MIR"/>
    <property type="match status" value="2"/>
</dbReference>
<dbReference type="GO" id="GO:0034704">
    <property type="term" value="C:calcium channel complex"/>
    <property type="evidence" value="ECO:0007669"/>
    <property type="project" value="TreeGrafter"/>
</dbReference>
<feature type="domain" description="MIR" evidence="17">
    <location>
        <begin position="212"/>
        <end position="267"/>
    </location>
</feature>
<keyword evidence="2" id="KW-0813">Transport</keyword>
<dbReference type="Pfam" id="PF08709">
    <property type="entry name" value="Ins145_P3_rec"/>
    <property type="match status" value="1"/>
</dbReference>
<dbReference type="Gene3D" id="1.25.10.30">
    <property type="entry name" value="IP3 receptor type 1 binding core, RIH domain"/>
    <property type="match status" value="1"/>
</dbReference>
<evidence type="ECO:0000256" key="1">
    <source>
        <dbReference type="ARBA" id="ARBA00004326"/>
    </source>
</evidence>
<dbReference type="InterPro" id="IPR015925">
    <property type="entry name" value="Ryanodine_IP3_receptor"/>
</dbReference>
<dbReference type="FunFam" id="2.60.120.920:FF:000002">
    <property type="entry name" value="ryanodine receptor isoform X2"/>
    <property type="match status" value="1"/>
</dbReference>
<keyword evidence="4" id="KW-0107">Calcium channel</keyword>
<feature type="transmembrane region" description="Helical" evidence="15">
    <location>
        <begin position="4616"/>
        <end position="4635"/>
    </location>
</feature>
<reference evidence="18" key="3">
    <citation type="submission" date="2025-09" db="UniProtKB">
        <authorList>
            <consortium name="Ensembl"/>
        </authorList>
    </citation>
    <scope>IDENTIFICATION</scope>
</reference>
<dbReference type="FunFam" id="1.10.287.70:FF:000017">
    <property type="entry name" value="ryanodine receptor isoform X2"/>
    <property type="match status" value="1"/>
</dbReference>
<dbReference type="GO" id="GO:0006874">
    <property type="term" value="P:intracellular calcium ion homeostasis"/>
    <property type="evidence" value="ECO:0007669"/>
    <property type="project" value="InterPro"/>
</dbReference>
<feature type="transmembrane region" description="Helical" evidence="15">
    <location>
        <begin position="4881"/>
        <end position="4904"/>
    </location>
</feature>
<dbReference type="CDD" id="cd12877">
    <property type="entry name" value="SPRY1_RyR"/>
    <property type="match status" value="1"/>
</dbReference>
<dbReference type="Pfam" id="PF08454">
    <property type="entry name" value="RIH_assoc"/>
    <property type="match status" value="1"/>
</dbReference>
<dbReference type="GO" id="GO:0042383">
    <property type="term" value="C:sarcolemma"/>
    <property type="evidence" value="ECO:0007669"/>
    <property type="project" value="TreeGrafter"/>
</dbReference>
<dbReference type="InterPro" id="IPR003877">
    <property type="entry name" value="SPRY_dom"/>
</dbReference>
<dbReference type="PRINTS" id="PR00795">
    <property type="entry name" value="RYANODINER"/>
</dbReference>
<feature type="transmembrane region" description="Helical" evidence="15">
    <location>
        <begin position="4807"/>
        <end position="4827"/>
    </location>
</feature>
<keyword evidence="3" id="KW-0109">Calcium transport</keyword>
<dbReference type="Pfam" id="PF00520">
    <property type="entry name" value="Ion_trans"/>
    <property type="match status" value="1"/>
</dbReference>
<feature type="compositionally biased region" description="Basic and acidic residues" evidence="14">
    <location>
        <begin position="1682"/>
        <end position="1693"/>
    </location>
</feature>
<dbReference type="InterPro" id="IPR003032">
    <property type="entry name" value="Ryanodine_rcpt"/>
</dbReference>
<dbReference type="InterPro" id="IPR036300">
    <property type="entry name" value="MIR_dom_sf"/>
</dbReference>
<keyword evidence="6" id="KW-0677">Repeat</keyword>
<dbReference type="InterPro" id="IPR013320">
    <property type="entry name" value="ConA-like_dom_sf"/>
</dbReference>
<dbReference type="Gene3D" id="2.60.120.920">
    <property type="match status" value="3"/>
</dbReference>
<keyword evidence="12" id="KW-1071">Ligand-gated ion channel</keyword>
<name>H2Y876_CIOSA</name>
<evidence type="ECO:0000256" key="11">
    <source>
        <dbReference type="ARBA" id="ARBA00023136"/>
    </source>
</evidence>
<dbReference type="SMART" id="SM00449">
    <property type="entry name" value="SPRY"/>
    <property type="match status" value="3"/>
</dbReference>
<dbReference type="Gene3D" id="2.80.10.50">
    <property type="match status" value="2"/>
</dbReference>
<keyword evidence="8" id="KW-0703">Sarcoplasmic reticulum</keyword>
<evidence type="ECO:0000256" key="10">
    <source>
        <dbReference type="ARBA" id="ARBA00023065"/>
    </source>
</evidence>
<dbReference type="Pfam" id="PF00622">
    <property type="entry name" value="SPRY"/>
    <property type="match status" value="3"/>
</dbReference>
<evidence type="ECO:0000256" key="12">
    <source>
        <dbReference type="ARBA" id="ARBA00023286"/>
    </source>
</evidence>
<evidence type="ECO:0000256" key="9">
    <source>
        <dbReference type="ARBA" id="ARBA00022989"/>
    </source>
</evidence>
<dbReference type="SMART" id="SM00472">
    <property type="entry name" value="MIR"/>
    <property type="match status" value="4"/>
</dbReference>
<dbReference type="InterPro" id="IPR043136">
    <property type="entry name" value="B30.2/SPRY_sf"/>
</dbReference>
<dbReference type="PROSITE" id="PS50188">
    <property type="entry name" value="B302_SPRY"/>
    <property type="match status" value="2"/>
</dbReference>
<dbReference type="SUPFAM" id="SSF49899">
    <property type="entry name" value="Concanavalin A-like lectins/glucanases"/>
    <property type="match status" value="2"/>
</dbReference>
<dbReference type="Ensembl" id="ENSCSAVT00000001544.1">
    <property type="protein sequence ID" value="ENSCSAVP00000001524.1"/>
    <property type="gene ID" value="ENSCSAVG00000000873.1"/>
</dbReference>
<dbReference type="InterPro" id="IPR048581">
    <property type="entry name" value="RYDR_Jsol"/>
</dbReference>
<evidence type="ECO:0000256" key="15">
    <source>
        <dbReference type="SAM" id="Phobius"/>
    </source>
</evidence>
<dbReference type="InterPro" id="IPR001870">
    <property type="entry name" value="B30.2/SPRY"/>
</dbReference>
<sequence length="5004" mass="566159">SDVTMDGDGDEEVHFLRTEDEIYLQCVTQKDHQGKLCLAAEGFGNRLCYVEQSHEDKDSRPTDAPRCVFVLAQALSVRALQELLAKDEVKDGSTHSRTLLYGNAVQLKHGLSAMYLTCLTTASSSCDKLAFDVGISEDQSGEASWWTVHPTSKQRSEGEKVRIGDDLILISIASERYLHLSCGDPGGVNVEASFQHSMWTVAPIASGGSKVEGYLTGGDVIRLFHGHMDDCLTVDSAEEMKSHTRPIVYESGRAGSHARSLWRLELLQIKWFGSHVAWGIPFRLRHITSGLYLSVMDDQSLGLTSPEGATYRTAVFCWQASKDRPESKADHEIDGMGAPEIKYGDSVCYLQHVDSGLWMTYQTIDTKSGRCGPKQRMAVLHDDGRMDDGFMLSRAHPGEARTATIIRRTTEIFCNFINALDSHQNKKMSRRPEQPNVEEVEQCVDDLIEYFQEGRGEEGGHEVHQHIVQELKNRQDLFQEEDAVSHVLQCIDKLAVYGDAGNFAQIVGVEASASYESLLNSMYVLLAATVRGNRNNCSKFAPHLDWLVGQLDGQQAAMGRHVRLGILEVLAAVLEDSQEALNMMKQDHIRSIISLLEKQCRNPKVLEVLSSLCVCNGVAVRGNQNLICETLLPGRDLLLQTALQSYITNVQPNIYMGVSNACAQYKKWYYEVIVEAVDRSTFAGHLRVGWANTEGFSPYPVGGDYYGENGVGDDMHSFGFDGINLWTSHRACPVGSNNRHILAPNDIISCCMDLSIPTISFRINGQPVQGMFEDFNLNGLFFPVVSFSPGVKVRFLFGGPHGEFRFLPPVGYAPAYEALLPGRRLFLSPCKTYGNLSRGHLMGPGSSWERTVFVPNAVNTQNVILSHYLQNVVPKLESIHELWAMNRIRGGWSYGTVRDEAKKQNPCLVEFARLPEQERSFNLTMSYETLRTIIALGYHVGIADEEAEHGLRKLKLPRSYIMASGYKPSPLDLSHVKLTNQMEDLVEKLADNAHNVWARERVKQGWTYGVNLDVGKKRNPRLVPFQLLDELAKQSNRNSIRELVRTLIGHGYMIEPPDDRLKDKTTRIKNPVQNNKVRIFRAEKTHSVCAGKWYFEFTIETQGVMKVGWVDPDCLPSVDLGSNHQAYVFDGVNVSMHVLNDGSETFGQRWKPGDVVGCLLDFSERKIFFSLNGELLVDRCGHETAFRNLPSDLTLVPAVSLSVDQRGTLNLGKDPDSFQFYSTVGQKEGYQPFAAGMRCGVAMWFTKNLPSFCNLDPVHGNIEVKRLSASHHKPPRLKVMYKLIGGSRSHDHQEWVYTRLNLPVSTDAVFTKRLVLPQMRYTNLMFAQISTAISRFCGRLREEASPPSPIMTSRTNVIIITSTPCPSQVTHHPNTPSPHIPLTPTQPPTPIPTPHTHPNASVSRYMKVFRLKRCLTHTWSSTPPVWGDQDNQRRPYLVNKVKPGLKGSKFHFSRTKTSNAHVGSNQANQSKPRLAEEVLPDHYNEVLYKNDIDQLMRSTQYSFSVRIFPEQDLGSLYVGWVTSDFHWNVDNFQRGLIPTVTITLGDNKGKISERYLRSNCFVLCCGDLPQQAMPPNQSSPGIVVTCIIDTATGLLTFAANGSDLNTFFQVEPNVELYPAVIALPTAHNIFQYELGRTKHIMPLSAAVLKCERKNVVPQCPPRLQVQTLEQVSWTRMPGRLPRPECRRDMDRTKGWTSESKSSDSDAYNVVVVHIPEENRCIDLLELGENADLLRFHERTLKLYSSMCALGNHRVAHALCSYIDEKQLMRIIRTEGLVGSVRAAYHDLLIEMHLSPHANARRNTQHEYMFPLNDNTQSIGLFSDPASKRPMVPGVGPSSSIRPTLHWSPINVVMHPSLIHDVPLEVPEFPLDELRQNVIGQLHEAIRACYRKCKDSTGKNQEYLLVPPLRLALTLLTMGVFNDEDITKLLILLAPSFIRTLVEDESLSDSHCGLLGLQLVESVKLEACLLLEHLMELVLRHRVEALVSFSCVIVEELQQDQKSRYQGVMEAINMSAAMTAKMTREFRSPPLEQMAILLKFKSEELEENCPLPQHIKDLLWNFHTDMLLDCGEQIEEEPVEEDNQDTLRSKLSSIVSRILHKRKEEEESPEESSHATVGGGSFRDLIISTMMGWARGPSINNPQLVRAIFRLLYRQYNGVGEMQNALMKTYCISAASEGDTMALLESLSRLRSLLSVQLGQDEETLIIKGLNSIMNNKVFYQHPNLMRILCMHETVMEVMVSVLDGDGDSDSIEVKFPRMVAACCRFLCYFCRISRLNQGAMFEHLGFLLEHSSVGLATPSMRGSTPLDVAAASVMDNNELALALKESDLAKVNLALATCGVESSQLLLRKGYPDIGWNPVEGERYLDFLKNAVFVNGESVEENANLVVRQLIRQTECLGPSLRGEGGHGLLAAITSALQICRDRSRDGPDLNLCNEYDNDDDIHMGFSILAFYSTLIDLLGRCAPEKYLIMQGKSDAIRIRSILRSLVPREDLIGVISLPFDLPRFERGSTNIREPDLSACFIPDHKASMVLFLERVYGIDSPHLLLRLLESGLLPDMKSAAQLDVPHINSTDMALALNRYMCHSVLPLLVKHVSLLAHCQHRPQLLDQLLHTIYRMSQAQALTKAQKEMISECLVAVASVLQPSLLQGLLRKLTFDVPALTEETYIPLQLLKEHYSRCWKYYYLLEGCPDFGVATDEEKHITMVLFWGIFDSLVKKPYSQELFSKVLPCLCSIGNALPPDYALSPALEKLHQQSSIDSHGKFHPQPVDTKSILFPEKLDVFVNKCSEQWHDTWALERFTLGWSYEAHYNEALKQHPMLKPYRLLNDREKDVYRPSVREGIKALIAWGWSFKKIVEATDISQLPAKVRCSSQSNIVISSDAHGYLPRPYDLSGVSLGREMMRTAEMLAENFHLVWARKKMGELESKHTNLPSHPMLVPYDRLTAKEKERDRGKAYDLLKFFQVDNLSPIKAEKEEVDVKSSVEKRFSSMVLQRLLSYQEHAAFGGNYEPPSLQQPQANDDIKFFAKVAMPLMESYFKNQEIYYVEACGNANDGIACRKPNAFILSRLFCKMALLIRQRITMFGVDAGTAINCVKILAECIDASTITKACSESMKQALISFFNNAADDLKLMLNHIRSGRIKILQTMVAGAHTSNYVSHCLLPLLTILFRHLGRHNFGGELLLDEIQVSCYKILNGLYSLGTGKSAFIDRKYLNIPYRAKSQVGECLAAFASAFPVSFLEPKLNKFNSYSIYNILSIKDRKALGLPPNLEQLTPHLPILETLLADINHLADSGAKYEEAPEMIDIILPLICSYLPPWLKQGPDDNSAVSTGFSSSVSSKVLDVVLRDVLRLIHNNLGTDEADWMRRIAVYTQPIMVRSDPDLLADHFLPMIIKLSKRIEQARDLEEQVKYDQRVNDVSDLELLMLEDYGIISRDLYAFYPLMVRYIDLSKSCWIRERNPIALQLFRIISKIMIIWSKSINFRREEQNFVVQNEIDNMSVLTADKSATPSAASMLVSMISMLVSASQRVVKRRGDRYSPSTSLVVACLKRMMPVAINTGHVADFQLLQEAKSRFVQRDTEDDIREYLVQVLNVSCLSFQEVSDTTWRPQLNCFVRLHSFMSFQSEGTSTNESQDKVESRADWLLEIARAQHYLFMVDHPPKSRRAVWKKLMSKQRKRAVVSCFRMVPLYNLPKHRVSNCFLSNYMEKWLNSEDQDKCGLIEIITPSVEGESGGSDPLQQLISVFSISAITSLIHRAIEDDDLYLSYAELMAESCHTGDDDDEEEEKSFEVSEGVYVSLQEKEKEKQRLLYEQKRLATRGVAEMVLYMISASGGEVSDTVLSTLQLGIALLTGGNVLVQKTMLAHLQAKKDVRFFTSLAGLMQQCSVLDLNAYERCLKSESLGHASEGTVTGGETMGDAELTCALFRFLQLLCEGHNGDFQNYLRSQVGNNTTVNIIISTVDYLLRLQEAITDFYWYYSAKDTIDAPGRENFSKAIEVAKQVFNSLTEYIQGPCEGNQQALAHSRLWDAVVGFLHVFAHMQMKLAQDSTRQLSLLKELLDLQQDMIVMLLSMLEGNVVNGTIGKQLVDTLIESSHNVGLILKFFNMFLRLKDITESEKFTEYDPEHNGVVSRRDFHKAMEASKVYSREEIDFLLRCAVTTDDDKLNYMDFTEQFHGPAADIGFNMAVLLTNLSEHMPHDTRLGKFLEMAEAMLEYFQPNLGRIEIVGGARRIERVYFNIRPSSLEQWQKPQVQESKRQFFFDVINDEGEGGRMEEFVNFCEDTIFEVGGWTSSIPGNLFRVMELFNYLNKRLVDIYLRDNPSPSQITLVVSYNLYLNFLCNLHHKSARPGSEAAPLDQPTMMLMMKILMFIVFFSNKLVVALKSKRVSEVVGEMPSPTQHGVEDGVLDEDASDASDPLKSDRDDLIVDVFGMDIKKGKELMKAVVHTKREAGFGDFSVEEAADTLSMIASDYDSGFNTPRATRIKKRRKLLRKGRRLDAQEASTLSRTMSFDMTTADDSSCTPWQSCMSACGRPARYKQQEIETFKSTSHSQGLFARNFYNFKILALIITFIINFFLLFYKVSGCDKSYWQSINEDLDVDESERLVLVDTTLYMEPALKIFRAIHFILSFSMLVSYYGLKVPLVIFKREKEIARKLEFGGLYVSEDPSDDDLSGRWDRLVVSAPSFPSNYWDKFIKKKVLDKFGEQCGVERIRELLGMSESSTSFVEDEEPIKGNIITQLLKVDLKYTIWKVGVVFCDQSFLYLLWYFTMSIFGQYNHFFFSLHLLDIAACSKGLRTILTSVTHNGKQLVLTIGLLTVVVYLYTVVAFNFFKKFYNKGENDEDDWKCNSMFTCFQFHFYSGVRAGGGIGDELDDPSGDAWEFYRIAFDISFFFFVIVILLAIIQGLIIDAFGELRDQQEQVKEDMDTKCFICTIGIDYFDQVPHGFESHTMQEHNLANYMFFLMHLINKDETEHTGQETYVWQQYQERCWEFFPAGDCFRKQYENELS</sequence>
<dbReference type="Pfam" id="PF06459">
    <property type="entry name" value="RR_TM4-6"/>
    <property type="match status" value="1"/>
</dbReference>
<evidence type="ECO:0008006" key="20">
    <source>
        <dbReference type="Google" id="ProtNLM"/>
    </source>
</evidence>
<dbReference type="InterPro" id="IPR016093">
    <property type="entry name" value="MIR_motif"/>
</dbReference>
<dbReference type="Gene3D" id="6.20.350.10">
    <property type="match status" value="1"/>
</dbReference>
<keyword evidence="9 15" id="KW-1133">Transmembrane helix</keyword>
<dbReference type="GO" id="GO:0030018">
    <property type="term" value="C:Z disc"/>
    <property type="evidence" value="ECO:0007669"/>
    <property type="project" value="TreeGrafter"/>
</dbReference>
<dbReference type="Pfam" id="PF01365">
    <property type="entry name" value="RYDR_ITPR"/>
    <property type="match status" value="2"/>
</dbReference>
<dbReference type="InterPro" id="IPR009460">
    <property type="entry name" value="Ryanrecept_TM4-6"/>
</dbReference>
<dbReference type="InterPro" id="IPR000699">
    <property type="entry name" value="RIH_dom"/>
</dbReference>
<evidence type="ECO:0000313" key="19">
    <source>
        <dbReference type="Proteomes" id="UP000007875"/>
    </source>
</evidence>
<dbReference type="Gene3D" id="1.10.490.160">
    <property type="match status" value="2"/>
</dbReference>
<dbReference type="GO" id="GO:0014808">
    <property type="term" value="P:release of sequestered calcium ion into cytosol by sarcoplasmic reticulum"/>
    <property type="evidence" value="ECO:0007669"/>
    <property type="project" value="TreeGrafter"/>
</dbReference>
<evidence type="ECO:0000259" key="16">
    <source>
        <dbReference type="PROSITE" id="PS50188"/>
    </source>
</evidence>